<reference evidence="2 3" key="1">
    <citation type="submission" date="2016-07" db="EMBL/GenBank/DDBJ databases">
        <title>Pervasive Adenine N6-methylation of Active Genes in Fungi.</title>
        <authorList>
            <consortium name="DOE Joint Genome Institute"/>
            <person name="Mondo S.J."/>
            <person name="Dannebaum R.O."/>
            <person name="Kuo R.C."/>
            <person name="Labutti K."/>
            <person name="Haridas S."/>
            <person name="Kuo A."/>
            <person name="Salamov A."/>
            <person name="Ahrendt S.R."/>
            <person name="Lipzen A."/>
            <person name="Sullivan W."/>
            <person name="Andreopoulos W.B."/>
            <person name="Clum A."/>
            <person name="Lindquist E."/>
            <person name="Daum C."/>
            <person name="Ramamoorthy G.K."/>
            <person name="Gryganskyi A."/>
            <person name="Culley D."/>
            <person name="Magnuson J.K."/>
            <person name="James T.Y."/>
            <person name="O'Malley M.A."/>
            <person name="Stajich J.E."/>
            <person name="Spatafora J.W."/>
            <person name="Visel A."/>
            <person name="Grigoriev I.V."/>
        </authorList>
    </citation>
    <scope>NUCLEOTIDE SEQUENCE [LARGE SCALE GENOMIC DNA]</scope>
    <source>
        <strain evidence="2 3">62-1032</strain>
    </source>
</reference>
<dbReference type="EMBL" id="MCGR01000038">
    <property type="protein sequence ID" value="ORY75375.1"/>
    <property type="molecule type" value="Genomic_DNA"/>
</dbReference>
<accession>A0A1Y2EX25</accession>
<dbReference type="InParanoid" id="A0A1Y2EX25"/>
<keyword evidence="3" id="KW-1185">Reference proteome</keyword>
<dbReference type="AlphaFoldDB" id="A0A1Y2EX25"/>
<sequence length="87" mass="9440">MTSLLTSLFQTIQGLINSILALLAHLLNLIKTLLVDTFKISEGVVEGVFRNLPALLLLGAAFVGYVMYQQRQQPASVKGGKGRKKIA</sequence>
<name>A0A1Y2EX25_9BASI</name>
<evidence type="ECO:0000256" key="1">
    <source>
        <dbReference type="SAM" id="Phobius"/>
    </source>
</evidence>
<comment type="caution">
    <text evidence="2">The sequence shown here is derived from an EMBL/GenBank/DDBJ whole genome shotgun (WGS) entry which is preliminary data.</text>
</comment>
<proteinExistence type="predicted"/>
<gene>
    <name evidence="2" type="ORF">BCR35DRAFT_333169</name>
</gene>
<keyword evidence="1" id="KW-1133">Transmembrane helix</keyword>
<feature type="transmembrane region" description="Helical" evidence="1">
    <location>
        <begin position="50"/>
        <end position="68"/>
    </location>
</feature>
<keyword evidence="1" id="KW-0812">Transmembrane</keyword>
<evidence type="ECO:0000313" key="2">
    <source>
        <dbReference type="EMBL" id="ORY75375.1"/>
    </source>
</evidence>
<evidence type="ECO:0000313" key="3">
    <source>
        <dbReference type="Proteomes" id="UP000193467"/>
    </source>
</evidence>
<organism evidence="2 3">
    <name type="scientific">Leucosporidium creatinivorum</name>
    <dbReference type="NCBI Taxonomy" id="106004"/>
    <lineage>
        <taxon>Eukaryota</taxon>
        <taxon>Fungi</taxon>
        <taxon>Dikarya</taxon>
        <taxon>Basidiomycota</taxon>
        <taxon>Pucciniomycotina</taxon>
        <taxon>Microbotryomycetes</taxon>
        <taxon>Leucosporidiales</taxon>
        <taxon>Leucosporidium</taxon>
    </lineage>
</organism>
<protein>
    <submittedName>
        <fullName evidence="2">Uncharacterized protein</fullName>
    </submittedName>
</protein>
<dbReference type="Proteomes" id="UP000193467">
    <property type="component" value="Unassembled WGS sequence"/>
</dbReference>
<feature type="transmembrane region" description="Helical" evidence="1">
    <location>
        <begin position="12"/>
        <end position="30"/>
    </location>
</feature>
<keyword evidence="1" id="KW-0472">Membrane</keyword>